<reference evidence="24 25" key="1">
    <citation type="journal article" date="2013" name="Genome Biol.">
        <title>Genome of Acanthamoeba castellanii highlights extensive lateral gene transfer and early evolution of tyrosine kinase signaling.</title>
        <authorList>
            <person name="Clarke M."/>
            <person name="Lohan A.J."/>
            <person name="Liu B."/>
            <person name="Lagkouvardos I."/>
            <person name="Roy S."/>
            <person name="Zafar N."/>
            <person name="Bertelli C."/>
            <person name="Schilde C."/>
            <person name="Kianianmomeni A."/>
            <person name="Burglin T.R."/>
            <person name="Frech C."/>
            <person name="Turcotte B."/>
            <person name="Kopec K.O."/>
            <person name="Synnott J.M."/>
            <person name="Choo C."/>
            <person name="Paponov I."/>
            <person name="Finkler A."/>
            <person name="Soon Heng Tan C."/>
            <person name="Hutchins A.P."/>
            <person name="Weinmeier T."/>
            <person name="Rattei T."/>
            <person name="Chu J.S."/>
            <person name="Gimenez G."/>
            <person name="Irimia M."/>
            <person name="Rigden D.J."/>
            <person name="Fitzpatrick D.A."/>
            <person name="Lorenzo-Morales J."/>
            <person name="Bateman A."/>
            <person name="Chiu C.H."/>
            <person name="Tang P."/>
            <person name="Hegemann P."/>
            <person name="Fromm H."/>
            <person name="Raoult D."/>
            <person name="Greub G."/>
            <person name="Miranda-Saavedra D."/>
            <person name="Chen N."/>
            <person name="Nash P."/>
            <person name="Ginger M.L."/>
            <person name="Horn M."/>
            <person name="Schaap P."/>
            <person name="Caler L."/>
            <person name="Loftus B."/>
        </authorList>
    </citation>
    <scope>NUCLEOTIDE SEQUENCE [LARGE SCALE GENOMIC DNA]</scope>
    <source>
        <strain evidence="24 25">Neff</strain>
    </source>
</reference>
<evidence type="ECO:0000256" key="3">
    <source>
        <dbReference type="ARBA" id="ARBA00004477"/>
    </source>
</evidence>
<dbReference type="InterPro" id="IPR003018">
    <property type="entry name" value="GAF"/>
</dbReference>
<dbReference type="CDD" id="cd17546">
    <property type="entry name" value="REC_hyHK_CKI1_RcsC-like"/>
    <property type="match status" value="1"/>
</dbReference>
<keyword evidence="13" id="KW-0067">ATP-binding</keyword>
<organism evidence="24 25">
    <name type="scientific">Acanthamoeba castellanii (strain ATCC 30010 / Neff)</name>
    <dbReference type="NCBI Taxonomy" id="1257118"/>
    <lineage>
        <taxon>Eukaryota</taxon>
        <taxon>Amoebozoa</taxon>
        <taxon>Discosea</taxon>
        <taxon>Longamoebia</taxon>
        <taxon>Centramoebida</taxon>
        <taxon>Acanthamoebidae</taxon>
        <taxon>Acanthamoeba</taxon>
    </lineage>
</organism>
<dbReference type="RefSeq" id="XP_004340804.1">
    <property type="nucleotide sequence ID" value="XM_004340756.1"/>
</dbReference>
<evidence type="ECO:0000313" key="25">
    <source>
        <dbReference type="Proteomes" id="UP000011083"/>
    </source>
</evidence>
<dbReference type="InterPro" id="IPR003661">
    <property type="entry name" value="HisK_dim/P_dom"/>
</dbReference>
<dbReference type="SUPFAM" id="SSF55874">
    <property type="entry name" value="ATPase domain of HSP90 chaperone/DNA topoisomerase II/histidine kinase"/>
    <property type="match status" value="1"/>
</dbReference>
<dbReference type="CDD" id="cd16922">
    <property type="entry name" value="HATPase_EvgS-ArcB-TorS-like"/>
    <property type="match status" value="1"/>
</dbReference>
<evidence type="ECO:0000256" key="10">
    <source>
        <dbReference type="ARBA" id="ARBA00022745"/>
    </source>
</evidence>
<keyword evidence="10" id="KW-0936">Ethylene signaling pathway</keyword>
<dbReference type="Gene3D" id="3.40.50.2300">
    <property type="match status" value="1"/>
</dbReference>
<name>L8H0K9_ACACF</name>
<evidence type="ECO:0000256" key="19">
    <source>
        <dbReference type="PROSITE-ProRule" id="PRU00169"/>
    </source>
</evidence>
<keyword evidence="7" id="KW-0808">Transferase</keyword>
<dbReference type="Pfam" id="PF00072">
    <property type="entry name" value="Response_reg"/>
    <property type="match status" value="1"/>
</dbReference>
<evidence type="ECO:0000256" key="15">
    <source>
        <dbReference type="ARBA" id="ARBA00023008"/>
    </source>
</evidence>
<dbReference type="SUPFAM" id="SSF55781">
    <property type="entry name" value="GAF domain-like"/>
    <property type="match status" value="1"/>
</dbReference>
<keyword evidence="6 19" id="KW-0597">Phosphoprotein</keyword>
<evidence type="ECO:0000259" key="23">
    <source>
        <dbReference type="PROSITE" id="PS50110"/>
    </source>
</evidence>
<dbReference type="AlphaFoldDB" id="L8H0K9"/>
<dbReference type="InterPro" id="IPR011006">
    <property type="entry name" value="CheY-like_superfamily"/>
</dbReference>
<evidence type="ECO:0000256" key="20">
    <source>
        <dbReference type="SAM" id="MobiDB-lite"/>
    </source>
</evidence>
<dbReference type="SMART" id="SM00388">
    <property type="entry name" value="HisKA"/>
    <property type="match status" value="1"/>
</dbReference>
<dbReference type="GO" id="GO:0000155">
    <property type="term" value="F:phosphorelay sensor kinase activity"/>
    <property type="evidence" value="ECO:0007669"/>
    <property type="project" value="InterPro"/>
</dbReference>
<dbReference type="STRING" id="1257118.L8H0K9"/>
<evidence type="ECO:0000256" key="16">
    <source>
        <dbReference type="ARBA" id="ARBA00023012"/>
    </source>
</evidence>
<dbReference type="GO" id="GO:0005524">
    <property type="term" value="F:ATP binding"/>
    <property type="evidence" value="ECO:0007669"/>
    <property type="project" value="UniProtKB-KW"/>
</dbReference>
<keyword evidence="14 21" id="KW-1133">Transmembrane helix</keyword>
<dbReference type="EMBL" id="KB007946">
    <property type="protein sequence ID" value="ELR18752.1"/>
    <property type="molecule type" value="Genomic_DNA"/>
</dbReference>
<keyword evidence="11 24" id="KW-0418">Kinase</keyword>
<feature type="transmembrane region" description="Helical" evidence="21">
    <location>
        <begin position="72"/>
        <end position="91"/>
    </location>
</feature>
<dbReference type="SUPFAM" id="SSF47384">
    <property type="entry name" value="Homodimeric domain of signal transducing histidine kinase"/>
    <property type="match status" value="1"/>
</dbReference>
<evidence type="ECO:0000256" key="13">
    <source>
        <dbReference type="ARBA" id="ARBA00022840"/>
    </source>
</evidence>
<dbReference type="SUPFAM" id="SSF52172">
    <property type="entry name" value="CheY-like"/>
    <property type="match status" value="1"/>
</dbReference>
<evidence type="ECO:0000256" key="11">
    <source>
        <dbReference type="ARBA" id="ARBA00022777"/>
    </source>
</evidence>
<feature type="region of interest" description="Disordered" evidence="20">
    <location>
        <begin position="268"/>
        <end position="311"/>
    </location>
</feature>
<evidence type="ECO:0000256" key="5">
    <source>
        <dbReference type="ARBA" id="ARBA00012438"/>
    </source>
</evidence>
<evidence type="ECO:0000256" key="17">
    <source>
        <dbReference type="ARBA" id="ARBA00023136"/>
    </source>
</evidence>
<protein>
    <recommendedName>
        <fullName evidence="5">histidine kinase</fullName>
        <ecNumber evidence="5">2.7.13.3</ecNumber>
    </recommendedName>
</protein>
<dbReference type="EC" id="2.7.13.3" evidence="5"/>
<evidence type="ECO:0000256" key="6">
    <source>
        <dbReference type="ARBA" id="ARBA00022553"/>
    </source>
</evidence>
<evidence type="ECO:0000256" key="12">
    <source>
        <dbReference type="ARBA" id="ARBA00022824"/>
    </source>
</evidence>
<feature type="region of interest" description="Disordered" evidence="20">
    <location>
        <begin position="736"/>
        <end position="814"/>
    </location>
</feature>
<keyword evidence="16" id="KW-0902">Two-component regulatory system</keyword>
<dbReference type="Pfam" id="PF25487">
    <property type="entry name" value="ETR1_N"/>
    <property type="match status" value="1"/>
</dbReference>
<feature type="transmembrane region" description="Helical" evidence="21">
    <location>
        <begin position="103"/>
        <end position="129"/>
    </location>
</feature>
<dbReference type="FunFam" id="1.10.287.130:FF:000002">
    <property type="entry name" value="Two-component osmosensing histidine kinase"/>
    <property type="match status" value="1"/>
</dbReference>
<dbReference type="FunFam" id="3.30.565.10:FF:000010">
    <property type="entry name" value="Sensor histidine kinase RcsC"/>
    <property type="match status" value="1"/>
</dbReference>
<dbReference type="PROSITE" id="PS50109">
    <property type="entry name" value="HIS_KIN"/>
    <property type="match status" value="1"/>
</dbReference>
<feature type="domain" description="Response regulatory" evidence="23">
    <location>
        <begin position="861"/>
        <end position="985"/>
    </location>
</feature>
<accession>L8H0K9</accession>
<dbReference type="SMART" id="SM00448">
    <property type="entry name" value="REC"/>
    <property type="match status" value="1"/>
</dbReference>
<dbReference type="PANTHER" id="PTHR45339">
    <property type="entry name" value="HYBRID SIGNAL TRANSDUCTION HISTIDINE KINASE J"/>
    <property type="match status" value="1"/>
</dbReference>
<dbReference type="InterPro" id="IPR036890">
    <property type="entry name" value="HATPase_C_sf"/>
</dbReference>
<comment type="catalytic activity">
    <reaction evidence="1">
        <text>ATP + protein L-histidine = ADP + protein N-phospho-L-histidine.</text>
        <dbReference type="EC" id="2.7.13.3"/>
    </reaction>
</comment>
<dbReference type="PROSITE" id="PS50110">
    <property type="entry name" value="RESPONSE_REGULATORY"/>
    <property type="match status" value="1"/>
</dbReference>
<sequence length="1000" mass="109792">MSADRLPLLVAYGEGEEEVGRYEEEGEKGDDFEMRAMVDGQVLSHGKNERRPTTEAGEEPTRSTPAPAPRCLPTGAVLVCMFVFFGLVVGVDSTMKADKVVIFLLSVSDALIALSYFFIPGAMFAVVLLRKDIGPYVWIVWMFGAFIVCCGLTHAISAIRPWAFSEWVMVAMKMVTAAVSYGTAIAVYIIVPLAVLIPSPIQLELEINERKAAQGKLQSRYERSVVTNQVTREIRRNLELGAICRATAEHCAKLFNADYCTLYQHKRKAPKPAPPEEQPTDESDSQCQGADCTAQPRQEEAAGTTPQEVEDHRYSVLSEHTKHYGRAQEEDGALGPTDEEMVRARQRRHAPPLHLLPGFMCQHRAVVIDVEQGLALTHRDDGSGTDVVDEELVNYFRERDVAWVMCIALPYHATSCAAIVLQVKNKPAAGTPSTDRCHWWSPEDIEQLEEVSAQVEIGLAHAHLLQEAERGRQLANLNIELTQAKAEAEAGSKAKSQFLAVVSHEIRTPMNAICGMTKVLKDSHMSSEQRECVRIISSSAKALLSLLNNILDFSKIEAGKTEIDNNTPFDIRACIQNIMSLMANYAGGKHDRVTLSTLTDSRVPRKVVGDKQHLRQVLINLLSNALKFTQAGSVTLRTSLKTTWTDPDTHESMADISFEVTDTGIGIPQEKLDCLFHPFSQVDSGFTRKYEGTGLGLAISMRLCEMMGGSMWVQSQENKGSTFGCNVRVRVEQMDGAEPTTGSEPESDDAWSSDTFTPPTQGRWEPAGSSSSSSSSSTSTSSFTSSSVYSSSSAPASPLLRPPEEPQTSVSADALTPPARYLRLDYTTLSHRANLAGDERISASLYRPKTLGAVPVTSPLRLLLAEDNLVNQKVAFKLLSRLGYYNVEAVANGRQAVERITAQRAKPDGQPFDAVLMDLHMPEMDGITASRTVKQELRDQAPYIIACTADLQYDTRTACAQAGIDNYLEKPIKFKDLARVLEAAATNNLPRRSAADRTGL</sequence>
<feature type="transmembrane region" description="Helical" evidence="21">
    <location>
        <begin position="178"/>
        <end position="197"/>
    </location>
</feature>
<dbReference type="InterPro" id="IPR005467">
    <property type="entry name" value="His_kinase_dom"/>
</dbReference>
<evidence type="ECO:0000256" key="2">
    <source>
        <dbReference type="ARBA" id="ARBA00001935"/>
    </source>
</evidence>
<evidence type="ECO:0000256" key="1">
    <source>
        <dbReference type="ARBA" id="ARBA00000085"/>
    </source>
</evidence>
<evidence type="ECO:0000256" key="9">
    <source>
        <dbReference type="ARBA" id="ARBA00022741"/>
    </source>
</evidence>
<dbReference type="OrthoDB" id="21225at2759"/>
<keyword evidence="25" id="KW-1185">Reference proteome</keyword>
<dbReference type="Pfam" id="PF00512">
    <property type="entry name" value="HisKA"/>
    <property type="match status" value="1"/>
</dbReference>
<feature type="region of interest" description="Disordered" evidence="20">
    <location>
        <begin position="43"/>
        <end position="68"/>
    </location>
</feature>
<feature type="transmembrane region" description="Helical" evidence="21">
    <location>
        <begin position="135"/>
        <end position="157"/>
    </location>
</feature>
<dbReference type="Gene3D" id="1.10.287.130">
    <property type="match status" value="1"/>
</dbReference>
<dbReference type="InterPro" id="IPR058544">
    <property type="entry name" value="ETR1_N"/>
</dbReference>
<dbReference type="InterPro" id="IPR004358">
    <property type="entry name" value="Sig_transdc_His_kin-like_C"/>
</dbReference>
<proteinExistence type="inferred from homology"/>
<evidence type="ECO:0000256" key="14">
    <source>
        <dbReference type="ARBA" id="ARBA00022989"/>
    </source>
</evidence>
<dbReference type="GeneID" id="14919537"/>
<evidence type="ECO:0000259" key="22">
    <source>
        <dbReference type="PROSITE" id="PS50109"/>
    </source>
</evidence>
<dbReference type="Pfam" id="PF02518">
    <property type="entry name" value="HATPase_c"/>
    <property type="match status" value="1"/>
</dbReference>
<feature type="modified residue" description="4-aspartylphosphate" evidence="19">
    <location>
        <position position="918"/>
    </location>
</feature>
<dbReference type="CDD" id="cd00082">
    <property type="entry name" value="HisKA"/>
    <property type="match status" value="1"/>
</dbReference>
<dbReference type="SMART" id="SM00065">
    <property type="entry name" value="GAF"/>
    <property type="match status" value="1"/>
</dbReference>
<dbReference type="Gene3D" id="3.30.450.40">
    <property type="match status" value="1"/>
</dbReference>
<evidence type="ECO:0000256" key="7">
    <source>
        <dbReference type="ARBA" id="ARBA00022679"/>
    </source>
</evidence>
<evidence type="ECO:0000313" key="24">
    <source>
        <dbReference type="EMBL" id="ELR18752.1"/>
    </source>
</evidence>
<dbReference type="Gene3D" id="3.30.565.10">
    <property type="entry name" value="Histidine kinase-like ATPase, C-terminal domain"/>
    <property type="match status" value="1"/>
</dbReference>
<dbReference type="Proteomes" id="UP000011083">
    <property type="component" value="Unassembled WGS sequence"/>
</dbReference>
<dbReference type="InterPro" id="IPR036097">
    <property type="entry name" value="HisK_dim/P_sf"/>
</dbReference>
<comment type="subcellular location">
    <subcellularLocation>
        <location evidence="3">Endoplasmic reticulum membrane</location>
        <topology evidence="3">Multi-pass membrane protein</topology>
    </subcellularLocation>
</comment>
<keyword evidence="12" id="KW-0256">Endoplasmic reticulum</keyword>
<dbReference type="InterPro" id="IPR001789">
    <property type="entry name" value="Sig_transdc_resp-reg_receiver"/>
</dbReference>
<evidence type="ECO:0000256" key="18">
    <source>
        <dbReference type="ARBA" id="ARBA00023157"/>
    </source>
</evidence>
<comment type="cofactor">
    <cofactor evidence="2">
        <name>Cu cation</name>
        <dbReference type="ChEBI" id="CHEBI:23378"/>
    </cofactor>
</comment>
<dbReference type="InterPro" id="IPR029016">
    <property type="entry name" value="GAF-like_dom_sf"/>
</dbReference>
<keyword evidence="15" id="KW-0186">Copper</keyword>
<keyword evidence="9" id="KW-0547">Nucleotide-binding</keyword>
<keyword evidence="18" id="KW-1015">Disulfide bond</keyword>
<feature type="compositionally biased region" description="Low complexity" evidence="20">
    <location>
        <begin position="769"/>
        <end position="793"/>
    </location>
</feature>
<gene>
    <name evidence="24" type="ORF">ACA1_040680</name>
</gene>
<dbReference type="PANTHER" id="PTHR45339:SF1">
    <property type="entry name" value="HYBRID SIGNAL TRANSDUCTION HISTIDINE KINASE J"/>
    <property type="match status" value="1"/>
</dbReference>
<keyword evidence="17 21" id="KW-0472">Membrane</keyword>
<dbReference type="VEuPathDB" id="AmoebaDB:ACA1_040680"/>
<evidence type="ECO:0000256" key="8">
    <source>
        <dbReference type="ARBA" id="ARBA00022692"/>
    </source>
</evidence>
<dbReference type="SMART" id="SM00387">
    <property type="entry name" value="HATPase_c"/>
    <property type="match status" value="1"/>
</dbReference>
<evidence type="ECO:0000256" key="4">
    <source>
        <dbReference type="ARBA" id="ARBA00009842"/>
    </source>
</evidence>
<keyword evidence="8 21" id="KW-0812">Transmembrane</keyword>
<feature type="domain" description="Histidine kinase" evidence="22">
    <location>
        <begin position="501"/>
        <end position="731"/>
    </location>
</feature>
<dbReference type="PRINTS" id="PR00344">
    <property type="entry name" value="BCTRLSENSOR"/>
</dbReference>
<dbReference type="KEGG" id="acan:ACA1_040680"/>
<dbReference type="InterPro" id="IPR003594">
    <property type="entry name" value="HATPase_dom"/>
</dbReference>
<comment type="similarity">
    <text evidence="4">Belongs to the ethylene receptor family.</text>
</comment>
<evidence type="ECO:0000256" key="21">
    <source>
        <dbReference type="SAM" id="Phobius"/>
    </source>
</evidence>